<keyword evidence="2" id="KW-0521">NADP</keyword>
<dbReference type="InterPro" id="IPR036291">
    <property type="entry name" value="NAD(P)-bd_dom_sf"/>
</dbReference>
<comment type="similarity">
    <text evidence="1">Belongs to the short-chain dehydrogenases/reductases (SDR) family.</text>
</comment>
<keyword evidence="3" id="KW-0560">Oxidoreductase</keyword>
<dbReference type="Proteomes" id="UP001213623">
    <property type="component" value="Chromosome 1"/>
</dbReference>
<organism evidence="4 5">
    <name type="scientific">Malassezia nana</name>
    <dbReference type="NCBI Taxonomy" id="180528"/>
    <lineage>
        <taxon>Eukaryota</taxon>
        <taxon>Fungi</taxon>
        <taxon>Dikarya</taxon>
        <taxon>Basidiomycota</taxon>
        <taxon>Ustilaginomycotina</taxon>
        <taxon>Malasseziomycetes</taxon>
        <taxon>Malasseziales</taxon>
        <taxon>Malasseziaceae</taxon>
        <taxon>Malassezia</taxon>
    </lineage>
</organism>
<evidence type="ECO:0000256" key="2">
    <source>
        <dbReference type="ARBA" id="ARBA00022857"/>
    </source>
</evidence>
<reference evidence="4" key="1">
    <citation type="submission" date="2023-03" db="EMBL/GenBank/DDBJ databases">
        <title>Mating type loci evolution in Malassezia.</title>
        <authorList>
            <person name="Coelho M.A."/>
        </authorList>
    </citation>
    <scope>NUCLEOTIDE SEQUENCE</scope>
    <source>
        <strain evidence="4">CBS 9557</strain>
    </source>
</reference>
<dbReference type="GO" id="GO:0016491">
    <property type="term" value="F:oxidoreductase activity"/>
    <property type="evidence" value="ECO:0007669"/>
    <property type="project" value="UniProtKB-KW"/>
</dbReference>
<accession>A0AAF0EIA6</accession>
<dbReference type="SUPFAM" id="SSF51735">
    <property type="entry name" value="NAD(P)-binding Rossmann-fold domains"/>
    <property type="match status" value="1"/>
</dbReference>
<dbReference type="AlphaFoldDB" id="A0AAF0EIA6"/>
<dbReference type="PANTHER" id="PTHR24320:SF282">
    <property type="entry name" value="WW DOMAIN-CONTAINING OXIDOREDUCTASE"/>
    <property type="match status" value="1"/>
</dbReference>
<evidence type="ECO:0000256" key="3">
    <source>
        <dbReference type="ARBA" id="ARBA00023002"/>
    </source>
</evidence>
<evidence type="ECO:0000313" key="5">
    <source>
        <dbReference type="Proteomes" id="UP001213623"/>
    </source>
</evidence>
<evidence type="ECO:0008006" key="6">
    <source>
        <dbReference type="Google" id="ProtNLM"/>
    </source>
</evidence>
<dbReference type="EMBL" id="CP119892">
    <property type="protein sequence ID" value="WFD25115.1"/>
    <property type="molecule type" value="Genomic_DNA"/>
</dbReference>
<dbReference type="Pfam" id="PF00106">
    <property type="entry name" value="adh_short"/>
    <property type="match status" value="1"/>
</dbReference>
<keyword evidence="5" id="KW-1185">Reference proteome</keyword>
<proteinExistence type="inferred from homology"/>
<sequence length="273" mass="29934">MHIAVVTGGNTGIGFETVKNLLKKNAKVYLCARNPERANAAIAKLKELHLPGTVEFLPLDLASLSNIQSFAKTYLEKEKKLDMLFNNAGVMNPTLGPETKDGYELHVGTNSLGPHYLTQLLLPALEASAQATPDRPPRVCFTSSLAHRQASSKGFDPADYMGLQDLPFYIPPATRVYGTSKLCNILSAKWYQRKYAEKGIVFTSCHPGVLRTELTRGWTSGLVGTVMPILNKLVLYPQDMGCITQLYLNTAPEAATKGVALWCDEQVAKHIRA</sequence>
<dbReference type="PRINTS" id="PR00081">
    <property type="entry name" value="GDHRDH"/>
</dbReference>
<dbReference type="Gene3D" id="3.40.50.720">
    <property type="entry name" value="NAD(P)-binding Rossmann-like Domain"/>
    <property type="match status" value="1"/>
</dbReference>
<dbReference type="PANTHER" id="PTHR24320">
    <property type="entry name" value="RETINOL DEHYDROGENASE"/>
    <property type="match status" value="1"/>
</dbReference>
<gene>
    <name evidence="4" type="ORF">MNAN1_000078</name>
</gene>
<name>A0AAF0EIA6_9BASI</name>
<evidence type="ECO:0000256" key="1">
    <source>
        <dbReference type="ARBA" id="ARBA00006484"/>
    </source>
</evidence>
<protein>
    <recommendedName>
        <fullName evidence="6">NAD(P)-binding protein</fullName>
    </recommendedName>
</protein>
<evidence type="ECO:0000313" key="4">
    <source>
        <dbReference type="EMBL" id="WFD25115.1"/>
    </source>
</evidence>
<dbReference type="InterPro" id="IPR002347">
    <property type="entry name" value="SDR_fam"/>
</dbReference>